<gene>
    <name evidence="9" type="ORF">niasHS_004802</name>
</gene>
<comment type="subcellular location">
    <subcellularLocation>
        <location evidence="1">Endoplasmic reticulum membrane</location>
        <topology evidence="1">Multi-pass membrane protein</topology>
    </subcellularLocation>
</comment>
<evidence type="ECO:0000256" key="4">
    <source>
        <dbReference type="ARBA" id="ARBA00022692"/>
    </source>
</evidence>
<evidence type="ECO:0000256" key="3">
    <source>
        <dbReference type="ARBA" id="ARBA00022502"/>
    </source>
</evidence>
<keyword evidence="4 8" id="KW-0812">Transmembrane</keyword>
<feature type="transmembrane region" description="Helical" evidence="8">
    <location>
        <begin position="220"/>
        <end position="240"/>
    </location>
</feature>
<keyword evidence="5" id="KW-0256">Endoplasmic reticulum</keyword>
<dbReference type="InterPro" id="IPR009580">
    <property type="entry name" value="GPI_biosynthesis_protein_Pig-F"/>
</dbReference>
<dbReference type="EMBL" id="JBICCN010000096">
    <property type="protein sequence ID" value="KAL3094117.1"/>
    <property type="molecule type" value="Genomic_DNA"/>
</dbReference>
<feature type="transmembrane region" description="Helical" evidence="8">
    <location>
        <begin position="190"/>
        <end position="208"/>
    </location>
</feature>
<dbReference type="Proteomes" id="UP001620645">
    <property type="component" value="Unassembled WGS sequence"/>
</dbReference>
<proteinExistence type="predicted"/>
<accession>A0ABD2JU31</accession>
<name>A0ABD2JU31_HETSC</name>
<keyword evidence="7 8" id="KW-0472">Membrane</keyword>
<evidence type="ECO:0000256" key="6">
    <source>
        <dbReference type="ARBA" id="ARBA00022989"/>
    </source>
</evidence>
<evidence type="ECO:0000313" key="9">
    <source>
        <dbReference type="EMBL" id="KAL3094117.1"/>
    </source>
</evidence>
<protein>
    <submittedName>
        <fullName evidence="9">Uncharacterized protein</fullName>
    </submittedName>
</protein>
<evidence type="ECO:0000256" key="2">
    <source>
        <dbReference type="ARBA" id="ARBA00004687"/>
    </source>
</evidence>
<evidence type="ECO:0000256" key="8">
    <source>
        <dbReference type="SAM" id="Phobius"/>
    </source>
</evidence>
<sequence>MMGRFPRPTPFPTKTAFLRAITNSFARYKIRFGMQNPTPIEPFELLLWVLKRCQIGQMVQWEDENSDNLNIVQFALNSATKHCFEIRTAVFALDHFLLNYLAGSWSIHLEPVMGRAHLPEDSQPRPRPCRWPTQAKLAGTSGFFVQLDELYKMVSMASGWVYYKWRKLTRTFARRCSPLTTFRLYVSRSVLGSILGAWLGAVVIPLDWDQWWQAWPLCSHFGSLFGVLLAVLSAYFRIWTKPPFARPQKR</sequence>
<dbReference type="GO" id="GO:0005789">
    <property type="term" value="C:endoplasmic reticulum membrane"/>
    <property type="evidence" value="ECO:0007669"/>
    <property type="project" value="UniProtKB-SubCell"/>
</dbReference>
<evidence type="ECO:0000256" key="7">
    <source>
        <dbReference type="ARBA" id="ARBA00023136"/>
    </source>
</evidence>
<evidence type="ECO:0000256" key="5">
    <source>
        <dbReference type="ARBA" id="ARBA00022824"/>
    </source>
</evidence>
<comment type="caution">
    <text evidence="9">The sequence shown here is derived from an EMBL/GenBank/DDBJ whole genome shotgun (WGS) entry which is preliminary data.</text>
</comment>
<keyword evidence="10" id="KW-1185">Reference proteome</keyword>
<keyword evidence="6 8" id="KW-1133">Transmembrane helix</keyword>
<comment type="pathway">
    <text evidence="2">Glycolipid biosynthesis; glycosylphosphatidylinositol-anchor biosynthesis.</text>
</comment>
<organism evidence="9 10">
    <name type="scientific">Heterodera schachtii</name>
    <name type="common">Sugarbeet cyst nematode worm</name>
    <name type="synonym">Tylenchus schachtii</name>
    <dbReference type="NCBI Taxonomy" id="97005"/>
    <lineage>
        <taxon>Eukaryota</taxon>
        <taxon>Metazoa</taxon>
        <taxon>Ecdysozoa</taxon>
        <taxon>Nematoda</taxon>
        <taxon>Chromadorea</taxon>
        <taxon>Rhabditida</taxon>
        <taxon>Tylenchina</taxon>
        <taxon>Tylenchomorpha</taxon>
        <taxon>Tylenchoidea</taxon>
        <taxon>Heteroderidae</taxon>
        <taxon>Heteroderinae</taxon>
        <taxon>Heterodera</taxon>
    </lineage>
</organism>
<reference evidence="9 10" key="1">
    <citation type="submission" date="2024-10" db="EMBL/GenBank/DDBJ databases">
        <authorList>
            <person name="Kim D."/>
        </authorList>
    </citation>
    <scope>NUCLEOTIDE SEQUENCE [LARGE SCALE GENOMIC DNA]</scope>
    <source>
        <strain evidence="9">Taebaek</strain>
    </source>
</reference>
<dbReference type="GO" id="GO:0006506">
    <property type="term" value="P:GPI anchor biosynthetic process"/>
    <property type="evidence" value="ECO:0007669"/>
    <property type="project" value="UniProtKB-KW"/>
</dbReference>
<evidence type="ECO:0000313" key="10">
    <source>
        <dbReference type="Proteomes" id="UP001620645"/>
    </source>
</evidence>
<dbReference type="Pfam" id="PF06699">
    <property type="entry name" value="PIG-F"/>
    <property type="match status" value="1"/>
</dbReference>
<dbReference type="AlphaFoldDB" id="A0ABD2JU31"/>
<keyword evidence="3" id="KW-0337">GPI-anchor biosynthesis</keyword>
<evidence type="ECO:0000256" key="1">
    <source>
        <dbReference type="ARBA" id="ARBA00004477"/>
    </source>
</evidence>